<evidence type="ECO:0000313" key="3">
    <source>
        <dbReference type="Proteomes" id="UP001610335"/>
    </source>
</evidence>
<evidence type="ECO:0000313" key="2">
    <source>
        <dbReference type="EMBL" id="KAL2833819.1"/>
    </source>
</evidence>
<keyword evidence="3" id="KW-1185">Reference proteome</keyword>
<feature type="domain" description="Heterokaryon incompatibility" evidence="1">
    <location>
        <begin position="109"/>
        <end position="265"/>
    </location>
</feature>
<protein>
    <submittedName>
        <fullName evidence="2">Heterokaryon incompatibility protein-domain-containing protein</fullName>
    </submittedName>
</protein>
<reference evidence="2 3" key="1">
    <citation type="submission" date="2024-07" db="EMBL/GenBank/DDBJ databases">
        <title>Section-level genome sequencing and comparative genomics of Aspergillus sections Usti and Cavernicolus.</title>
        <authorList>
            <consortium name="Lawrence Berkeley National Laboratory"/>
            <person name="Nybo J.L."/>
            <person name="Vesth T.C."/>
            <person name="Theobald S."/>
            <person name="Frisvad J.C."/>
            <person name="Larsen T.O."/>
            <person name="Kjaerboelling I."/>
            <person name="Rothschild-Mancinelli K."/>
            <person name="Lyhne E.K."/>
            <person name="Kogle M.E."/>
            <person name="Barry K."/>
            <person name="Clum A."/>
            <person name="Na H."/>
            <person name="Ledsgaard L."/>
            <person name="Lin J."/>
            <person name="Lipzen A."/>
            <person name="Kuo A."/>
            <person name="Riley R."/>
            <person name="Mondo S."/>
            <person name="LaButti K."/>
            <person name="Haridas S."/>
            <person name="Pangalinan J."/>
            <person name="Salamov A.A."/>
            <person name="Simmons B.A."/>
            <person name="Magnuson J.K."/>
            <person name="Chen J."/>
            <person name="Drula E."/>
            <person name="Henrissat B."/>
            <person name="Wiebenga A."/>
            <person name="Lubbers R.J."/>
            <person name="Gomes A.C."/>
            <person name="Makela M.R."/>
            <person name="Stajich J."/>
            <person name="Grigoriev I.V."/>
            <person name="Mortensen U.H."/>
            <person name="De vries R.P."/>
            <person name="Baker S.E."/>
            <person name="Andersen M.R."/>
        </authorList>
    </citation>
    <scope>NUCLEOTIDE SEQUENCE [LARGE SCALE GENOMIC DNA]</scope>
    <source>
        <strain evidence="2 3">CBS 600.67</strain>
    </source>
</reference>
<dbReference type="InterPro" id="IPR010730">
    <property type="entry name" value="HET"/>
</dbReference>
<comment type="caution">
    <text evidence="2">The sequence shown here is derived from an EMBL/GenBank/DDBJ whole genome shotgun (WGS) entry which is preliminary data.</text>
</comment>
<dbReference type="EMBL" id="JBFXLS010000003">
    <property type="protein sequence ID" value="KAL2833819.1"/>
    <property type="molecule type" value="Genomic_DNA"/>
</dbReference>
<gene>
    <name evidence="2" type="ORF">BDW59DRAFT_156617</name>
</gene>
<sequence length="596" mass="67668">MDDAEMDKVITFVFRNGNRFFIELFTLDDPMPNSWDYIRVRCRTSPATDSNMALVSIKSWLANCIITHGLSDGLCNSPEFPPLPLRVVDVGLEDGVVRLVEPQEGRGKYVCLSHCWGGVHLTMTTLATLAGYKNLIAWNSLSPTFRDAISLVRRLGIRYIWIDSLCMIQDDIRDWETESSKMASIYRNSHFTIAATHSPNGEGGLFQATPDFRVSGESPDGEQYCLYFREKIDHHIESTGGYDSRSGYPTAVYYPLLTRAWVYQERMLSTRVIHFGRYEVFFECHSGVECECNRISEEDAEGSYRALIKIEHASTLSYYDFGRAWRYYSTLHYRCAALWRTIVLCYTSLLLTKSTDRLPAIGGMARDMAARRKSNYLAGLWEESLLDDLIWVIAPASNNKRPRPHPRNAPTWSWASVESPIRYWDEILYTDREGDTFAEDRLPYKHFCKVENCEVKYSAVDEFGRLSHGFLTISGLVMEGVLEYGVEQHGSTESLSYCLSFLSKRIAMWPDYLIGHPGPGETRSGTRVLCLRMGMVQEGMGYHIRDSLVSLVLKESTAFPGFFERIGTIVITAKPPPIDPLGGIFGDAYSRTVTIV</sequence>
<dbReference type="PANTHER" id="PTHR33112:SF13">
    <property type="entry name" value="HETEROKARYON INCOMPATIBILITY DOMAIN-CONTAINING PROTEIN"/>
    <property type="match status" value="1"/>
</dbReference>
<dbReference type="PANTHER" id="PTHR33112">
    <property type="entry name" value="DOMAIN PROTEIN, PUTATIVE-RELATED"/>
    <property type="match status" value="1"/>
</dbReference>
<organism evidence="2 3">
    <name type="scientific">Aspergillus cavernicola</name>
    <dbReference type="NCBI Taxonomy" id="176166"/>
    <lineage>
        <taxon>Eukaryota</taxon>
        <taxon>Fungi</taxon>
        <taxon>Dikarya</taxon>
        <taxon>Ascomycota</taxon>
        <taxon>Pezizomycotina</taxon>
        <taxon>Eurotiomycetes</taxon>
        <taxon>Eurotiomycetidae</taxon>
        <taxon>Eurotiales</taxon>
        <taxon>Aspergillaceae</taxon>
        <taxon>Aspergillus</taxon>
        <taxon>Aspergillus subgen. Nidulantes</taxon>
    </lineage>
</organism>
<accession>A0ABR4J2P7</accession>
<dbReference type="Proteomes" id="UP001610335">
    <property type="component" value="Unassembled WGS sequence"/>
</dbReference>
<proteinExistence type="predicted"/>
<name>A0ABR4J2P7_9EURO</name>
<dbReference type="Pfam" id="PF06985">
    <property type="entry name" value="HET"/>
    <property type="match status" value="1"/>
</dbReference>
<evidence type="ECO:0000259" key="1">
    <source>
        <dbReference type="Pfam" id="PF06985"/>
    </source>
</evidence>